<dbReference type="GO" id="GO:0030154">
    <property type="term" value="P:cell differentiation"/>
    <property type="evidence" value="ECO:0007669"/>
    <property type="project" value="UniProtKB-ARBA"/>
</dbReference>
<keyword evidence="6" id="KW-0812">Transmembrane</keyword>
<dbReference type="Proteomes" id="UP000694404">
    <property type="component" value="Unplaced"/>
</dbReference>
<evidence type="ECO:0000256" key="6">
    <source>
        <dbReference type="SAM" id="Phobius"/>
    </source>
</evidence>
<organism evidence="8 9">
    <name type="scientific">Chelonoidis abingdonii</name>
    <name type="common">Abingdon island giant tortoise</name>
    <name type="synonym">Testudo abingdonii</name>
    <dbReference type="NCBI Taxonomy" id="106734"/>
    <lineage>
        <taxon>Eukaryota</taxon>
        <taxon>Metazoa</taxon>
        <taxon>Chordata</taxon>
        <taxon>Craniata</taxon>
        <taxon>Vertebrata</taxon>
        <taxon>Euteleostomi</taxon>
        <taxon>Archelosauria</taxon>
        <taxon>Testudinata</taxon>
        <taxon>Testudines</taxon>
        <taxon>Cryptodira</taxon>
        <taxon>Durocryptodira</taxon>
        <taxon>Testudinoidea</taxon>
        <taxon>Testudinidae</taxon>
        <taxon>Chelonoidis</taxon>
    </lineage>
</organism>
<comment type="subcellular location">
    <subcellularLocation>
        <location evidence="1">Cell membrane</location>
    </subcellularLocation>
</comment>
<accession>A0A8C0GT33</accession>
<reference evidence="8" key="2">
    <citation type="submission" date="2025-09" db="UniProtKB">
        <authorList>
            <consortium name="Ensembl"/>
        </authorList>
    </citation>
    <scope>IDENTIFICATION</scope>
</reference>
<dbReference type="GeneTree" id="ENSGT00940000153378"/>
<name>A0A8C0GT33_CHEAB</name>
<evidence type="ECO:0000256" key="2">
    <source>
        <dbReference type="ARBA" id="ARBA00022475"/>
    </source>
</evidence>
<dbReference type="FunFam" id="2.10.60.10:FF:000003">
    <property type="entry name" value="lymphocyte antigen 6E isoform X1"/>
    <property type="match status" value="1"/>
</dbReference>
<dbReference type="GO" id="GO:0005886">
    <property type="term" value="C:plasma membrane"/>
    <property type="evidence" value="ECO:0007669"/>
    <property type="project" value="UniProtKB-SubCell"/>
</dbReference>
<dbReference type="CDD" id="cd23543">
    <property type="entry name" value="TFP_LU_ECD_Ly6E"/>
    <property type="match status" value="1"/>
</dbReference>
<dbReference type="InterPro" id="IPR035076">
    <property type="entry name" value="Toxin/TOLIP"/>
</dbReference>
<dbReference type="Ensembl" id="ENSCABT00000013924.1">
    <property type="protein sequence ID" value="ENSCABP00000012704.1"/>
    <property type="gene ID" value="ENSCABG00000009505.1"/>
</dbReference>
<dbReference type="SUPFAM" id="SSF57302">
    <property type="entry name" value="Snake toxin-like"/>
    <property type="match status" value="1"/>
</dbReference>
<evidence type="ECO:0000256" key="1">
    <source>
        <dbReference type="ARBA" id="ARBA00004236"/>
    </source>
</evidence>
<dbReference type="OMA" id="HCADASS"/>
<evidence type="ECO:0000256" key="5">
    <source>
        <dbReference type="ARBA" id="ARBA00023180"/>
    </source>
</evidence>
<feature type="domain" description="UPAR/Ly6" evidence="7">
    <location>
        <begin position="31"/>
        <end position="123"/>
    </location>
</feature>
<keyword evidence="4 6" id="KW-0472">Membrane</keyword>
<dbReference type="Gene3D" id="2.10.60.10">
    <property type="entry name" value="CD59"/>
    <property type="match status" value="1"/>
</dbReference>
<reference evidence="8" key="1">
    <citation type="submission" date="2025-08" db="UniProtKB">
        <authorList>
            <consortium name="Ensembl"/>
        </authorList>
    </citation>
    <scope>IDENTIFICATION</scope>
</reference>
<proteinExistence type="predicted"/>
<protein>
    <recommendedName>
        <fullName evidence="7">UPAR/Ly6 domain-containing protein</fullName>
    </recommendedName>
</protein>
<evidence type="ECO:0000313" key="9">
    <source>
        <dbReference type="Proteomes" id="UP000694404"/>
    </source>
</evidence>
<evidence type="ECO:0000256" key="4">
    <source>
        <dbReference type="ARBA" id="ARBA00023136"/>
    </source>
</evidence>
<evidence type="ECO:0000256" key="3">
    <source>
        <dbReference type="ARBA" id="ARBA00022729"/>
    </source>
</evidence>
<dbReference type="InterPro" id="IPR045860">
    <property type="entry name" value="Snake_toxin-like_sf"/>
</dbReference>
<dbReference type="PANTHER" id="PTHR16983">
    <property type="entry name" value="UPAR/LY6 DOMAIN-CONTAINING PROTEIN"/>
    <property type="match status" value="1"/>
</dbReference>
<evidence type="ECO:0000259" key="7">
    <source>
        <dbReference type="SMART" id="SM00134"/>
    </source>
</evidence>
<keyword evidence="5" id="KW-0325">Glycoprotein</keyword>
<evidence type="ECO:0000313" key="8">
    <source>
        <dbReference type="Ensembl" id="ENSCABP00000012704.1"/>
    </source>
</evidence>
<keyword evidence="6" id="KW-1133">Transmembrane helix</keyword>
<dbReference type="InterPro" id="IPR051110">
    <property type="entry name" value="Ly-6/neurotoxin-like_GPI-ap"/>
</dbReference>
<sequence length="138" mass="14407">MYNGILNRSTEVILPLYLALVPPLLETSHSLVCFTCKDASSNWGCLALTIFASGENYCVTTYLGAGIGTFGHVLLISISKGCASVCPSGEINIGTASASVFCCSSFLCNTSGASSVKVTYLVLAMAILATFIYIRAGL</sequence>
<keyword evidence="2" id="KW-1003">Cell membrane</keyword>
<feature type="transmembrane region" description="Helical" evidence="6">
    <location>
        <begin position="118"/>
        <end position="136"/>
    </location>
</feature>
<dbReference type="GO" id="GO:0030550">
    <property type="term" value="F:acetylcholine receptor inhibitor activity"/>
    <property type="evidence" value="ECO:0007669"/>
    <property type="project" value="TreeGrafter"/>
</dbReference>
<dbReference type="AlphaFoldDB" id="A0A8C0GT33"/>
<dbReference type="PANTHER" id="PTHR16983:SF30">
    <property type="entry name" value="LYMPHOCYTE ANTIGEN 6 COMPLEX, LOCUS E-RELATED"/>
    <property type="match status" value="1"/>
</dbReference>
<dbReference type="SMART" id="SM00134">
    <property type="entry name" value="LU"/>
    <property type="match status" value="1"/>
</dbReference>
<keyword evidence="9" id="KW-1185">Reference proteome</keyword>
<dbReference type="InterPro" id="IPR016054">
    <property type="entry name" value="LY6_UPA_recep-like"/>
</dbReference>
<keyword evidence="3" id="KW-0732">Signal</keyword>
<dbReference type="Pfam" id="PF00087">
    <property type="entry name" value="Toxin_TOLIP"/>
    <property type="match status" value="1"/>
</dbReference>